<dbReference type="Proteomes" id="UP001165080">
    <property type="component" value="Unassembled WGS sequence"/>
</dbReference>
<dbReference type="EMBL" id="BRXU01000002">
    <property type="protein sequence ID" value="GLC49365.1"/>
    <property type="molecule type" value="Genomic_DNA"/>
</dbReference>
<proteinExistence type="predicted"/>
<dbReference type="AlphaFoldDB" id="A0A9W6EYL4"/>
<comment type="caution">
    <text evidence="2">The sequence shown here is derived from an EMBL/GenBank/DDBJ whole genome shotgun (WGS) entry which is preliminary data.</text>
</comment>
<feature type="region of interest" description="Disordered" evidence="1">
    <location>
        <begin position="1"/>
        <end position="59"/>
    </location>
</feature>
<organism evidence="2 3">
    <name type="scientific">Pleodorina starrii</name>
    <dbReference type="NCBI Taxonomy" id="330485"/>
    <lineage>
        <taxon>Eukaryota</taxon>
        <taxon>Viridiplantae</taxon>
        <taxon>Chlorophyta</taxon>
        <taxon>core chlorophytes</taxon>
        <taxon>Chlorophyceae</taxon>
        <taxon>CS clade</taxon>
        <taxon>Chlamydomonadales</taxon>
        <taxon>Volvocaceae</taxon>
        <taxon>Pleodorina</taxon>
    </lineage>
</organism>
<keyword evidence="3" id="KW-1185">Reference proteome</keyword>
<feature type="region of interest" description="Disordered" evidence="1">
    <location>
        <begin position="84"/>
        <end position="122"/>
    </location>
</feature>
<reference evidence="2 3" key="1">
    <citation type="journal article" date="2023" name="Commun. Biol.">
        <title>Reorganization of the ancestral sex-determining regions during the evolution of trioecy in Pleodorina starrii.</title>
        <authorList>
            <person name="Takahashi K."/>
            <person name="Suzuki S."/>
            <person name="Kawai-Toyooka H."/>
            <person name="Yamamoto K."/>
            <person name="Hamaji T."/>
            <person name="Ootsuki R."/>
            <person name="Yamaguchi H."/>
            <person name="Kawachi M."/>
            <person name="Higashiyama T."/>
            <person name="Nozaki H."/>
        </authorList>
    </citation>
    <scope>NUCLEOTIDE SEQUENCE [LARGE SCALE GENOMIC DNA]</scope>
    <source>
        <strain evidence="2 3">NIES-4479</strain>
    </source>
</reference>
<evidence type="ECO:0000256" key="1">
    <source>
        <dbReference type="SAM" id="MobiDB-lite"/>
    </source>
</evidence>
<name>A0A9W6EYL4_9CHLO</name>
<gene>
    <name evidence="2" type="primary">PLEST006495</name>
    <name evidence="2" type="ORF">PLESTB_000211700</name>
</gene>
<feature type="compositionally biased region" description="Polar residues" evidence="1">
    <location>
        <begin position="8"/>
        <end position="26"/>
    </location>
</feature>
<evidence type="ECO:0000313" key="3">
    <source>
        <dbReference type="Proteomes" id="UP001165080"/>
    </source>
</evidence>
<feature type="compositionally biased region" description="Acidic residues" evidence="1">
    <location>
        <begin position="90"/>
        <end position="100"/>
    </location>
</feature>
<sequence>MLLARSAPETSSASRLLTMTNSTPLQHRQDSLGPSPGGHISRSELPPQLRPHYSPPDSSLDVAAAAVWGPSAVAAVWAASAEKALHDNDGDGDDDDDDSVQAEATASGATTPRSPQQSLLPPALPPLPHLFLNNPQAGVVWDDATAAVWDYGLEGVNWLIGSVLSLFSASPPAPRE</sequence>
<protein>
    <submittedName>
        <fullName evidence="2">Uncharacterized protein</fullName>
    </submittedName>
</protein>
<accession>A0A9W6EYL4</accession>
<evidence type="ECO:0000313" key="2">
    <source>
        <dbReference type="EMBL" id="GLC49365.1"/>
    </source>
</evidence>
<feature type="compositionally biased region" description="Polar residues" evidence="1">
    <location>
        <begin position="102"/>
        <end position="118"/>
    </location>
</feature>